<accession>A0A9J5X6N6</accession>
<dbReference type="AlphaFoldDB" id="A0A9J5X6N6"/>
<protein>
    <submittedName>
        <fullName evidence="2">Uncharacterized protein</fullName>
    </submittedName>
</protein>
<proteinExistence type="predicted"/>
<keyword evidence="1" id="KW-0611">Plant defense</keyword>
<dbReference type="GO" id="GO:0006952">
    <property type="term" value="P:defense response"/>
    <property type="evidence" value="ECO:0007669"/>
    <property type="project" value="UniProtKB-KW"/>
</dbReference>
<keyword evidence="3" id="KW-1185">Reference proteome</keyword>
<dbReference type="Proteomes" id="UP000824120">
    <property type="component" value="Chromosome 10"/>
</dbReference>
<reference evidence="2 3" key="1">
    <citation type="submission" date="2020-09" db="EMBL/GenBank/DDBJ databases">
        <title>De no assembly of potato wild relative species, Solanum commersonii.</title>
        <authorList>
            <person name="Cho K."/>
        </authorList>
    </citation>
    <scope>NUCLEOTIDE SEQUENCE [LARGE SCALE GENOMIC DNA]</scope>
    <source>
        <strain evidence="2">LZ3.2</strain>
        <tissue evidence="2">Leaf</tissue>
    </source>
</reference>
<organism evidence="2 3">
    <name type="scientific">Solanum commersonii</name>
    <name type="common">Commerson's wild potato</name>
    <name type="synonym">Commerson's nightshade</name>
    <dbReference type="NCBI Taxonomy" id="4109"/>
    <lineage>
        <taxon>Eukaryota</taxon>
        <taxon>Viridiplantae</taxon>
        <taxon>Streptophyta</taxon>
        <taxon>Embryophyta</taxon>
        <taxon>Tracheophyta</taxon>
        <taxon>Spermatophyta</taxon>
        <taxon>Magnoliopsida</taxon>
        <taxon>eudicotyledons</taxon>
        <taxon>Gunneridae</taxon>
        <taxon>Pentapetalae</taxon>
        <taxon>asterids</taxon>
        <taxon>lamiids</taxon>
        <taxon>Solanales</taxon>
        <taxon>Solanaceae</taxon>
        <taxon>Solanoideae</taxon>
        <taxon>Solaneae</taxon>
        <taxon>Solanum</taxon>
    </lineage>
</organism>
<evidence type="ECO:0000313" key="3">
    <source>
        <dbReference type="Proteomes" id="UP000824120"/>
    </source>
</evidence>
<evidence type="ECO:0000256" key="1">
    <source>
        <dbReference type="ARBA" id="ARBA00022821"/>
    </source>
</evidence>
<dbReference type="PANTHER" id="PTHR36766">
    <property type="entry name" value="PLANT BROAD-SPECTRUM MILDEW RESISTANCE PROTEIN RPW8"/>
    <property type="match status" value="1"/>
</dbReference>
<dbReference type="SUPFAM" id="SSF52047">
    <property type="entry name" value="RNI-like"/>
    <property type="match status" value="1"/>
</dbReference>
<evidence type="ECO:0000313" key="2">
    <source>
        <dbReference type="EMBL" id="KAG5582664.1"/>
    </source>
</evidence>
<dbReference type="OrthoDB" id="1303075at2759"/>
<gene>
    <name evidence="2" type="ORF">H5410_053291</name>
</gene>
<dbReference type="InterPro" id="IPR032675">
    <property type="entry name" value="LRR_dom_sf"/>
</dbReference>
<sequence length="231" mass="26613">MFPGLEKLRIRYCPLLKSTPNQFEILRELTIKRDDSEMPSLNLCSNLTSLVELSVFAVKELTCFPDENYLTSLQVLYLWNCDGLASLPSGILEQCQSLQNLRVNYWGLHHLTRLRELEISPFSDMVDFEAFQLTFNGIHQLLSLRSLLVFGHLHWDSLPYQLMQFSALTHISICDFGIKALPHRPNNLTSLEILHLKLCRMGLATLLLCTVKIRELRKTTELEHLPSKDAM</sequence>
<name>A0A9J5X6N6_SOLCO</name>
<dbReference type="Gene3D" id="3.80.10.10">
    <property type="entry name" value="Ribonuclease Inhibitor"/>
    <property type="match status" value="1"/>
</dbReference>
<dbReference type="PANTHER" id="PTHR36766:SF40">
    <property type="entry name" value="DISEASE RESISTANCE PROTEIN RGA3"/>
    <property type="match status" value="1"/>
</dbReference>
<comment type="caution">
    <text evidence="2">The sequence shown here is derived from an EMBL/GenBank/DDBJ whole genome shotgun (WGS) entry which is preliminary data.</text>
</comment>
<dbReference type="EMBL" id="JACXVP010000010">
    <property type="protein sequence ID" value="KAG5582664.1"/>
    <property type="molecule type" value="Genomic_DNA"/>
</dbReference>